<organism evidence="2 3">
    <name type="scientific">Amphilophus citrinellus</name>
    <name type="common">Midas cichlid</name>
    <name type="synonym">Cichlasoma citrinellum</name>
    <dbReference type="NCBI Taxonomy" id="61819"/>
    <lineage>
        <taxon>Eukaryota</taxon>
        <taxon>Metazoa</taxon>
        <taxon>Chordata</taxon>
        <taxon>Craniata</taxon>
        <taxon>Vertebrata</taxon>
        <taxon>Euteleostomi</taxon>
        <taxon>Actinopterygii</taxon>
        <taxon>Neopterygii</taxon>
        <taxon>Teleostei</taxon>
        <taxon>Neoteleostei</taxon>
        <taxon>Acanthomorphata</taxon>
        <taxon>Ovalentaria</taxon>
        <taxon>Cichlomorphae</taxon>
        <taxon>Cichliformes</taxon>
        <taxon>Cichlidae</taxon>
        <taxon>New World cichlids</taxon>
        <taxon>Cichlasomatinae</taxon>
        <taxon>Heroini</taxon>
        <taxon>Amphilophus</taxon>
    </lineage>
</organism>
<name>A0A3Q0SRS0_AMPCI</name>
<dbReference type="InterPro" id="IPR003598">
    <property type="entry name" value="Ig_sub2"/>
</dbReference>
<dbReference type="PROSITE" id="PS50835">
    <property type="entry name" value="IG_LIKE"/>
    <property type="match status" value="1"/>
</dbReference>
<dbReference type="GeneTree" id="ENSGT00980000198884"/>
<dbReference type="InterPro" id="IPR036179">
    <property type="entry name" value="Ig-like_dom_sf"/>
</dbReference>
<dbReference type="InterPro" id="IPR013783">
    <property type="entry name" value="Ig-like_fold"/>
</dbReference>
<dbReference type="AlphaFoldDB" id="A0A3Q0SRS0"/>
<evidence type="ECO:0000259" key="1">
    <source>
        <dbReference type="PROSITE" id="PS50835"/>
    </source>
</evidence>
<dbReference type="SMART" id="SM00409">
    <property type="entry name" value="IG"/>
    <property type="match status" value="1"/>
</dbReference>
<sequence>MQTAGDQVYGPKFLSVSVSPSGEIQEGSSVTLTCSSDANPAANYTWYKEDGQAPLIVEPQLVFTSIQPSDSGEYYCTAVNKVMTSATESVSVDVMCKCHCRHGSAYFTGHRV</sequence>
<dbReference type="SUPFAM" id="SSF48726">
    <property type="entry name" value="Immunoglobulin"/>
    <property type="match status" value="1"/>
</dbReference>
<reference evidence="2" key="2">
    <citation type="submission" date="2025-09" db="UniProtKB">
        <authorList>
            <consortium name="Ensembl"/>
        </authorList>
    </citation>
    <scope>IDENTIFICATION</scope>
</reference>
<dbReference type="Gene3D" id="2.60.40.10">
    <property type="entry name" value="Immunoglobulins"/>
    <property type="match status" value="1"/>
</dbReference>
<feature type="domain" description="Ig-like" evidence="1">
    <location>
        <begin position="11"/>
        <end position="93"/>
    </location>
</feature>
<dbReference type="SMART" id="SM00408">
    <property type="entry name" value="IGc2"/>
    <property type="match status" value="1"/>
</dbReference>
<reference evidence="2" key="1">
    <citation type="submission" date="2025-08" db="UniProtKB">
        <authorList>
            <consortium name="Ensembl"/>
        </authorList>
    </citation>
    <scope>IDENTIFICATION</scope>
</reference>
<dbReference type="CDD" id="cd00096">
    <property type="entry name" value="Ig"/>
    <property type="match status" value="1"/>
</dbReference>
<dbReference type="Proteomes" id="UP000261340">
    <property type="component" value="Unplaced"/>
</dbReference>
<dbReference type="STRING" id="61819.ENSACIP00000026096"/>
<evidence type="ECO:0000313" key="3">
    <source>
        <dbReference type="Proteomes" id="UP000261340"/>
    </source>
</evidence>
<protein>
    <recommendedName>
        <fullName evidence="1">Ig-like domain-containing protein</fullName>
    </recommendedName>
</protein>
<dbReference type="InterPro" id="IPR007110">
    <property type="entry name" value="Ig-like_dom"/>
</dbReference>
<dbReference type="Pfam" id="PF13927">
    <property type="entry name" value="Ig_3"/>
    <property type="match status" value="1"/>
</dbReference>
<keyword evidence="3" id="KW-1185">Reference proteome</keyword>
<proteinExistence type="predicted"/>
<dbReference type="PANTHER" id="PTHR46013">
    <property type="entry name" value="VASCULAR CELL ADHESION MOLECULE 1"/>
    <property type="match status" value="1"/>
</dbReference>
<accession>A0A3Q0SRS0</accession>
<dbReference type="Ensembl" id="ENSACIT00000026783.1">
    <property type="protein sequence ID" value="ENSACIP00000026096.1"/>
    <property type="gene ID" value="ENSACIG00000020226.1"/>
</dbReference>
<dbReference type="InterPro" id="IPR003599">
    <property type="entry name" value="Ig_sub"/>
</dbReference>
<dbReference type="PANTHER" id="PTHR46013:SF4">
    <property type="entry name" value="B-CELL RECEPTOR CD22-RELATED"/>
    <property type="match status" value="1"/>
</dbReference>
<dbReference type="OMA" id="CKCSIAR"/>
<evidence type="ECO:0000313" key="2">
    <source>
        <dbReference type="Ensembl" id="ENSACIP00000026096.1"/>
    </source>
</evidence>